<reference evidence="1 2" key="1">
    <citation type="journal article" date="2023" name="Commun. Biol.">
        <title>Genome analysis of Parmales, the sister group of diatoms, reveals the evolutionary specialization of diatoms from phago-mixotrophs to photoautotrophs.</title>
        <authorList>
            <person name="Ban H."/>
            <person name="Sato S."/>
            <person name="Yoshikawa S."/>
            <person name="Yamada K."/>
            <person name="Nakamura Y."/>
            <person name="Ichinomiya M."/>
            <person name="Sato N."/>
            <person name="Blanc-Mathieu R."/>
            <person name="Endo H."/>
            <person name="Kuwata A."/>
            <person name="Ogata H."/>
        </authorList>
    </citation>
    <scope>NUCLEOTIDE SEQUENCE [LARGE SCALE GENOMIC DNA]</scope>
</reference>
<organism evidence="1 2">
    <name type="scientific">Tetraparma gracilis</name>
    <dbReference type="NCBI Taxonomy" id="2962635"/>
    <lineage>
        <taxon>Eukaryota</taxon>
        <taxon>Sar</taxon>
        <taxon>Stramenopiles</taxon>
        <taxon>Ochrophyta</taxon>
        <taxon>Bolidophyceae</taxon>
        <taxon>Parmales</taxon>
        <taxon>Triparmaceae</taxon>
        <taxon>Tetraparma</taxon>
    </lineage>
</organism>
<keyword evidence="2" id="KW-1185">Reference proteome</keyword>
<dbReference type="Proteomes" id="UP001165060">
    <property type="component" value="Unassembled WGS sequence"/>
</dbReference>
<proteinExistence type="predicted"/>
<gene>
    <name evidence="1" type="ORF">TeGR_g5027</name>
</gene>
<name>A0ABQ6MWH6_9STRA</name>
<accession>A0ABQ6MWH6</accession>
<evidence type="ECO:0000313" key="2">
    <source>
        <dbReference type="Proteomes" id="UP001165060"/>
    </source>
</evidence>
<protein>
    <submittedName>
        <fullName evidence="1">Uncharacterized protein</fullName>
    </submittedName>
</protein>
<comment type="caution">
    <text evidence="1">The sequence shown here is derived from an EMBL/GenBank/DDBJ whole genome shotgun (WGS) entry which is preliminary data.</text>
</comment>
<evidence type="ECO:0000313" key="1">
    <source>
        <dbReference type="EMBL" id="GMI34026.1"/>
    </source>
</evidence>
<sequence>MLSKSAAVPVVAIFILLDVFPSRNLLKTTLNSASKNAACILLSLGFAAKQLRSNTELGYTRTESLTAPQQLLAKLHSLSSYIALTLDP</sequence>
<dbReference type="EMBL" id="BRYB01003279">
    <property type="protein sequence ID" value="GMI34026.1"/>
    <property type="molecule type" value="Genomic_DNA"/>
</dbReference>